<gene>
    <name evidence="1" type="ORF">SDC9_122976</name>
</gene>
<protein>
    <submittedName>
        <fullName evidence="1">Uncharacterized protein</fullName>
    </submittedName>
</protein>
<organism evidence="1">
    <name type="scientific">bioreactor metagenome</name>
    <dbReference type="NCBI Taxonomy" id="1076179"/>
    <lineage>
        <taxon>unclassified sequences</taxon>
        <taxon>metagenomes</taxon>
        <taxon>ecological metagenomes</taxon>
    </lineage>
</organism>
<dbReference type="AlphaFoldDB" id="A0A645CGE4"/>
<proteinExistence type="predicted"/>
<evidence type="ECO:0000313" key="1">
    <source>
        <dbReference type="EMBL" id="MPM75981.1"/>
    </source>
</evidence>
<reference evidence="1" key="1">
    <citation type="submission" date="2019-08" db="EMBL/GenBank/DDBJ databases">
        <authorList>
            <person name="Kucharzyk K."/>
            <person name="Murdoch R.W."/>
            <person name="Higgins S."/>
            <person name="Loffler F."/>
        </authorList>
    </citation>
    <scope>NUCLEOTIDE SEQUENCE</scope>
</reference>
<comment type="caution">
    <text evidence="1">The sequence shown here is derived from an EMBL/GenBank/DDBJ whole genome shotgun (WGS) entry which is preliminary data.</text>
</comment>
<sequence>MLFPNGLQHSSRGLVIEFYIAKKLLKKALIQPEGNGLQWATVNKPAIGNNHKLLPV</sequence>
<name>A0A645CGE4_9ZZZZ</name>
<accession>A0A645CGE4</accession>
<dbReference type="EMBL" id="VSSQ01026991">
    <property type="protein sequence ID" value="MPM75981.1"/>
    <property type="molecule type" value="Genomic_DNA"/>
</dbReference>